<name>A0ACC3Z5H2_COLTU</name>
<sequence>MRRARVRRLQKGARTCVRWRMDRGRRLYLPAPPDGNLSLLVVCPR</sequence>
<protein>
    <submittedName>
        <fullName evidence="1">Uncharacterized protein</fullName>
    </submittedName>
</protein>
<keyword evidence="2" id="KW-1185">Reference proteome</keyword>
<organism evidence="1 2">
    <name type="scientific">Colletotrichum truncatum</name>
    <name type="common">Anthracnose fungus</name>
    <name type="synonym">Colletotrichum capsici</name>
    <dbReference type="NCBI Taxonomy" id="5467"/>
    <lineage>
        <taxon>Eukaryota</taxon>
        <taxon>Fungi</taxon>
        <taxon>Dikarya</taxon>
        <taxon>Ascomycota</taxon>
        <taxon>Pezizomycotina</taxon>
        <taxon>Sordariomycetes</taxon>
        <taxon>Hypocreomycetidae</taxon>
        <taxon>Glomerellales</taxon>
        <taxon>Glomerellaceae</taxon>
        <taxon>Colletotrichum</taxon>
        <taxon>Colletotrichum truncatum species complex</taxon>
    </lineage>
</organism>
<reference evidence="1 2" key="1">
    <citation type="journal article" date="2020" name="Phytopathology">
        <title>Genome Sequence Resources of Colletotrichum truncatum, C. plurivorum, C. musicola, and C. sojae: Four Species Pathogenic to Soybean (Glycine max).</title>
        <authorList>
            <person name="Rogerio F."/>
            <person name="Boufleur T.R."/>
            <person name="Ciampi-Guillardi M."/>
            <person name="Sukno S.A."/>
            <person name="Thon M.R."/>
            <person name="Massola Junior N.S."/>
            <person name="Baroncelli R."/>
        </authorList>
    </citation>
    <scope>NUCLEOTIDE SEQUENCE [LARGE SCALE GENOMIC DNA]</scope>
    <source>
        <strain evidence="1 2">CMES1059</strain>
    </source>
</reference>
<dbReference type="EMBL" id="VUJX02000003">
    <property type="protein sequence ID" value="KAL0939347.1"/>
    <property type="molecule type" value="Genomic_DNA"/>
</dbReference>
<evidence type="ECO:0000313" key="2">
    <source>
        <dbReference type="Proteomes" id="UP000805649"/>
    </source>
</evidence>
<accession>A0ACC3Z5H2</accession>
<comment type="caution">
    <text evidence="1">The sequence shown here is derived from an EMBL/GenBank/DDBJ whole genome shotgun (WGS) entry which is preliminary data.</text>
</comment>
<evidence type="ECO:0000313" key="1">
    <source>
        <dbReference type="EMBL" id="KAL0939347.1"/>
    </source>
</evidence>
<proteinExistence type="predicted"/>
<gene>
    <name evidence="1" type="ORF">CTRU02_205957</name>
</gene>
<dbReference type="Proteomes" id="UP000805649">
    <property type="component" value="Unassembled WGS sequence"/>
</dbReference>